<evidence type="ECO:0000256" key="4">
    <source>
        <dbReference type="ARBA" id="ARBA00022737"/>
    </source>
</evidence>
<keyword evidence="6" id="KW-0472">Membrane</keyword>
<organism evidence="8 9">
    <name type="scientific">Haloferax volcanii</name>
    <name type="common">Halobacterium volcanii</name>
    <dbReference type="NCBI Taxonomy" id="2246"/>
    <lineage>
        <taxon>Archaea</taxon>
        <taxon>Methanobacteriati</taxon>
        <taxon>Methanobacteriota</taxon>
        <taxon>Stenosarchaea group</taxon>
        <taxon>Halobacteria</taxon>
        <taxon>Halobacteriales</taxon>
        <taxon>Haloferacaceae</taxon>
        <taxon>Haloferax</taxon>
    </lineage>
</organism>
<comment type="subcellular location">
    <subcellularLocation>
        <location evidence="1">Membrane</location>
        <topology evidence="1">Multi-pass membrane protein</topology>
    </subcellularLocation>
</comment>
<accession>A0A558FXE3</accession>
<dbReference type="Proteomes" id="UP000320212">
    <property type="component" value="Unassembled WGS sequence"/>
</dbReference>
<evidence type="ECO:0000256" key="1">
    <source>
        <dbReference type="ARBA" id="ARBA00004141"/>
    </source>
</evidence>
<dbReference type="GO" id="GO:0005886">
    <property type="term" value="C:plasma membrane"/>
    <property type="evidence" value="ECO:0007669"/>
    <property type="project" value="TreeGrafter"/>
</dbReference>
<dbReference type="PANTHER" id="PTHR43652">
    <property type="entry name" value="BASIC AMINO ACID ANTIPORTER YFCC-RELATED"/>
    <property type="match status" value="1"/>
</dbReference>
<keyword evidence="4" id="KW-0677">Repeat</keyword>
<keyword evidence="3" id="KW-0812">Transmembrane</keyword>
<sequence>MVAITPDILVVFAVILVALAFFATEPVPVDVTAIGVMVSLMLIQPASEALASAGMLGAPIILFESYPGDALSGFANTATLTVLAMFILSEGVQRTGIIQLLGAKISTFTGDSELRQLGATVGVVG</sequence>
<feature type="non-terminal residue" evidence="8">
    <location>
        <position position="125"/>
    </location>
</feature>
<evidence type="ECO:0000259" key="7">
    <source>
        <dbReference type="Pfam" id="PF03600"/>
    </source>
</evidence>
<protein>
    <submittedName>
        <fullName evidence="8">SLC13 family permease</fullName>
    </submittedName>
</protein>
<gene>
    <name evidence="8" type="ORF">FQA18_18170</name>
</gene>
<dbReference type="RefSeq" id="WP_186372533.1">
    <property type="nucleotide sequence ID" value="NZ_VMTR01000244.1"/>
</dbReference>
<evidence type="ECO:0000256" key="3">
    <source>
        <dbReference type="ARBA" id="ARBA00022692"/>
    </source>
</evidence>
<dbReference type="GO" id="GO:0055085">
    <property type="term" value="P:transmembrane transport"/>
    <property type="evidence" value="ECO:0007669"/>
    <property type="project" value="InterPro"/>
</dbReference>
<dbReference type="Pfam" id="PF03600">
    <property type="entry name" value="CitMHS"/>
    <property type="match status" value="1"/>
</dbReference>
<reference evidence="8 9" key="1">
    <citation type="submission" date="2019-07" db="EMBL/GenBank/DDBJ databases">
        <title>Draft genome sequence of Haloferax volcanii SS0101, isolated from salt farm in Samut Sakhon, Thailand.</title>
        <authorList>
            <person name="Wanthongcharoen S."/>
            <person name="Yamprayoonswat W."/>
            <person name="Ruangsuj P."/>
            <person name="Thongpramul N."/>
            <person name="Jumpathong W."/>
            <person name="Sittihan S."/>
            <person name="Kanjanavas P."/>
            <person name="Yasawong M."/>
        </authorList>
    </citation>
    <scope>NUCLEOTIDE SEQUENCE [LARGE SCALE GENOMIC DNA]</scope>
    <source>
        <strain evidence="8 9">SS0101</strain>
    </source>
</reference>
<evidence type="ECO:0000256" key="2">
    <source>
        <dbReference type="ARBA" id="ARBA00022448"/>
    </source>
</evidence>
<dbReference type="InterPro" id="IPR051679">
    <property type="entry name" value="DASS-Related_Transporters"/>
</dbReference>
<name>A0A558FXE3_HALVO</name>
<comment type="caution">
    <text evidence="8">The sequence shown here is derived from an EMBL/GenBank/DDBJ whole genome shotgun (WGS) entry which is preliminary data.</text>
</comment>
<evidence type="ECO:0000313" key="8">
    <source>
        <dbReference type="EMBL" id="TVT90197.1"/>
    </source>
</evidence>
<dbReference type="InterPro" id="IPR004680">
    <property type="entry name" value="Cit_transptr-like_dom"/>
</dbReference>
<keyword evidence="2" id="KW-0813">Transport</keyword>
<dbReference type="EMBL" id="VMTR01000244">
    <property type="protein sequence ID" value="TVT90197.1"/>
    <property type="molecule type" value="Genomic_DNA"/>
</dbReference>
<evidence type="ECO:0000313" key="9">
    <source>
        <dbReference type="Proteomes" id="UP000320212"/>
    </source>
</evidence>
<dbReference type="AlphaFoldDB" id="A0A558FXE3"/>
<evidence type="ECO:0000256" key="5">
    <source>
        <dbReference type="ARBA" id="ARBA00022989"/>
    </source>
</evidence>
<proteinExistence type="predicted"/>
<keyword evidence="5" id="KW-1133">Transmembrane helix</keyword>
<evidence type="ECO:0000256" key="6">
    <source>
        <dbReference type="ARBA" id="ARBA00023136"/>
    </source>
</evidence>
<feature type="domain" description="Citrate transporter-like" evidence="7">
    <location>
        <begin position="20"/>
        <end position="124"/>
    </location>
</feature>
<dbReference type="PANTHER" id="PTHR43652:SF2">
    <property type="entry name" value="BASIC AMINO ACID ANTIPORTER YFCC-RELATED"/>
    <property type="match status" value="1"/>
</dbReference>